<dbReference type="InterPro" id="IPR036271">
    <property type="entry name" value="Tet_transcr_reg_TetR-rel_C_sf"/>
</dbReference>
<evidence type="ECO:0000313" key="1">
    <source>
        <dbReference type="EMBL" id="GAA2682747.1"/>
    </source>
</evidence>
<dbReference type="EMBL" id="BAAASK010000007">
    <property type="protein sequence ID" value="GAA2682747.1"/>
    <property type="molecule type" value="Genomic_DNA"/>
</dbReference>
<dbReference type="SUPFAM" id="SSF48498">
    <property type="entry name" value="Tetracyclin repressor-like, C-terminal domain"/>
    <property type="match status" value="1"/>
</dbReference>
<accession>A0ABN3SPU5</accession>
<dbReference type="RefSeq" id="WP_191848977.1">
    <property type="nucleotide sequence ID" value="NZ_BAAASK010000007.1"/>
</dbReference>
<evidence type="ECO:0000313" key="2">
    <source>
        <dbReference type="Proteomes" id="UP001499989"/>
    </source>
</evidence>
<gene>
    <name evidence="1" type="ORF">GCM10010310_32250</name>
</gene>
<dbReference type="Proteomes" id="UP001499989">
    <property type="component" value="Unassembled WGS sequence"/>
</dbReference>
<comment type="caution">
    <text evidence="1">The sequence shown here is derived from an EMBL/GenBank/DDBJ whole genome shotgun (WGS) entry which is preliminary data.</text>
</comment>
<dbReference type="Gene3D" id="1.10.357.10">
    <property type="entry name" value="Tetracycline Repressor, domain 2"/>
    <property type="match status" value="1"/>
</dbReference>
<organism evidence="1 2">
    <name type="scientific">Streptomyces violaceolatus</name>
    <dbReference type="NCBI Taxonomy" id="67378"/>
    <lineage>
        <taxon>Bacteria</taxon>
        <taxon>Bacillati</taxon>
        <taxon>Actinomycetota</taxon>
        <taxon>Actinomycetes</taxon>
        <taxon>Kitasatosporales</taxon>
        <taxon>Streptomycetaceae</taxon>
        <taxon>Streptomyces</taxon>
        <taxon>Streptomyces violaceoruber group</taxon>
    </lineage>
</organism>
<reference evidence="1 2" key="1">
    <citation type="journal article" date="2019" name="Int. J. Syst. Evol. Microbiol.">
        <title>The Global Catalogue of Microorganisms (GCM) 10K type strain sequencing project: providing services to taxonomists for standard genome sequencing and annotation.</title>
        <authorList>
            <consortium name="The Broad Institute Genomics Platform"/>
            <consortium name="The Broad Institute Genome Sequencing Center for Infectious Disease"/>
            <person name="Wu L."/>
            <person name="Ma J."/>
        </authorList>
    </citation>
    <scope>NUCLEOTIDE SEQUENCE [LARGE SCALE GENOMIC DNA]</scope>
    <source>
        <strain evidence="1 2">JCM 4531</strain>
    </source>
</reference>
<protein>
    <submittedName>
        <fullName evidence="1">Uncharacterized protein</fullName>
    </submittedName>
</protein>
<sequence length="133" mass="14721">MSQRRNSGPDPAFAPCLPRGLLATRLLSTPLARRPELVLRGDERILALLADLHEHHALALHRAFTAWLLGYLLVELRAMDDAPDEPDPAFRIGLHRISAQQLPHLRATATGLTERGGPETLAERLDALLDRFG</sequence>
<name>A0ABN3SPU5_9ACTN</name>
<keyword evidence="2" id="KW-1185">Reference proteome</keyword>
<dbReference type="GeneID" id="91388850"/>
<proteinExistence type="predicted"/>